<dbReference type="GO" id="GO:0005737">
    <property type="term" value="C:cytoplasm"/>
    <property type="evidence" value="ECO:0007669"/>
    <property type="project" value="UniProtKB-SubCell"/>
</dbReference>
<feature type="binding site" evidence="8">
    <location>
        <position position="9"/>
    </location>
    <ligand>
        <name>3-phosphoshikimate</name>
        <dbReference type="ChEBI" id="CHEBI:145989"/>
    </ligand>
</feature>
<feature type="binding site" evidence="8">
    <location>
        <position position="154"/>
    </location>
    <ligand>
        <name>phosphoenolpyruvate</name>
        <dbReference type="ChEBI" id="CHEBI:58702"/>
    </ligand>
</feature>
<feature type="binding site" evidence="8">
    <location>
        <position position="154"/>
    </location>
    <ligand>
        <name>3-phosphoshikimate</name>
        <dbReference type="ChEBI" id="CHEBI:145989"/>
    </ligand>
</feature>
<comment type="subunit">
    <text evidence="8">Monomer.</text>
</comment>
<evidence type="ECO:0000256" key="4">
    <source>
        <dbReference type="ARBA" id="ARBA00022605"/>
    </source>
</evidence>
<evidence type="ECO:0000256" key="5">
    <source>
        <dbReference type="ARBA" id="ARBA00022679"/>
    </source>
</evidence>
<dbReference type="PROSITE" id="PS00885">
    <property type="entry name" value="EPSP_SYNTHASE_2"/>
    <property type="match status" value="1"/>
</dbReference>
<feature type="binding site" evidence="8">
    <location>
        <position position="80"/>
    </location>
    <ligand>
        <name>phosphoenolpyruvate</name>
        <dbReference type="ChEBI" id="CHEBI:58702"/>
    </ligand>
</feature>
<sequence length="427" mass="44656">MVKVPGDKSISHRALMFGALARGVTRIRGLLESEDVINTAKALQALGAPVEQVGDEWHVTGRGIGGLSQPESPLDFGNSGTGARLMLGIIAGNAVTVQMVGDPSLSSRPMGRVLKPLAQMGLEVDDGRDRLPLTAHGSAELVPIEYVLPVPSAQVKSAVLLAGLHTAGATTVVESEPTRDHTERMLGYFGAAPEITDKDGKRYITVQGEPDLTARDLSVPVDPSSAAFLAAAAAIVPGSDITIEGLLMNPTRIGFYETLREMGADITFSNHRDECGEDVADMRVRHAPLMGINVPGERAPSMIDEYPILAVVAAFADGRTVMEGLGELKVKESDRLAATVAGLVVNGVDAVADGDTLIVTGGDGVKGGGTVKTHLDHRMAMAFLTMGLASREPVTVDDTTMVATSFPAFMPLMRGLGARFSGEGAEA</sequence>
<evidence type="ECO:0000256" key="3">
    <source>
        <dbReference type="ARBA" id="ARBA00022490"/>
    </source>
</evidence>
<dbReference type="GO" id="GO:0009423">
    <property type="term" value="P:chorismate biosynthetic process"/>
    <property type="evidence" value="ECO:0007669"/>
    <property type="project" value="UniProtKB-UniRule"/>
</dbReference>
<keyword evidence="3 8" id="KW-0963">Cytoplasm</keyword>
<dbReference type="InterPro" id="IPR001986">
    <property type="entry name" value="Enolpyruvate_Tfrase_dom"/>
</dbReference>
<name>A0A109BJL3_HYPSL</name>
<evidence type="ECO:0000259" key="9">
    <source>
        <dbReference type="Pfam" id="PF00275"/>
    </source>
</evidence>
<dbReference type="CDD" id="cd01556">
    <property type="entry name" value="EPSP_synthase"/>
    <property type="match status" value="1"/>
</dbReference>
<comment type="catalytic activity">
    <reaction evidence="7">
        <text>3-phosphoshikimate + phosphoenolpyruvate = 5-O-(1-carboxyvinyl)-3-phosphoshikimate + phosphate</text>
        <dbReference type="Rhea" id="RHEA:21256"/>
        <dbReference type="ChEBI" id="CHEBI:43474"/>
        <dbReference type="ChEBI" id="CHEBI:57701"/>
        <dbReference type="ChEBI" id="CHEBI:58702"/>
        <dbReference type="ChEBI" id="CHEBI:145989"/>
        <dbReference type="EC" id="2.5.1.19"/>
    </reaction>
    <physiologicalReaction direction="left-to-right" evidence="7">
        <dbReference type="Rhea" id="RHEA:21257"/>
    </physiologicalReaction>
</comment>
<dbReference type="PANTHER" id="PTHR21090:SF5">
    <property type="entry name" value="PENTAFUNCTIONAL AROM POLYPEPTIDE"/>
    <property type="match status" value="1"/>
</dbReference>
<reference evidence="10 11" key="1">
    <citation type="submission" date="2015-10" db="EMBL/GenBank/DDBJ databases">
        <title>Transcriptomic analysis of a linuron degrading triple-species bacterial consortium.</title>
        <authorList>
            <person name="Albers P."/>
        </authorList>
    </citation>
    <scope>NUCLEOTIDE SEQUENCE [LARGE SCALE GENOMIC DNA]</scope>
    <source>
        <strain evidence="10 11">WDL6</strain>
    </source>
</reference>
<dbReference type="UniPathway" id="UPA00053">
    <property type="reaction ID" value="UER00089"/>
</dbReference>
<feature type="binding site" evidence="8">
    <location>
        <position position="8"/>
    </location>
    <ligand>
        <name>3-phosphoshikimate</name>
        <dbReference type="ChEBI" id="CHEBI:145989"/>
    </ligand>
</feature>
<feature type="binding site" evidence="8">
    <location>
        <position position="304"/>
    </location>
    <ligand>
        <name>3-phosphoshikimate</name>
        <dbReference type="ChEBI" id="CHEBI:145989"/>
    </ligand>
</feature>
<dbReference type="GO" id="GO:0009073">
    <property type="term" value="P:aromatic amino acid family biosynthetic process"/>
    <property type="evidence" value="ECO:0007669"/>
    <property type="project" value="UniProtKB-KW"/>
</dbReference>
<gene>
    <name evidence="8" type="primary">aroA</name>
    <name evidence="10" type="ORF">APY04_1236</name>
</gene>
<keyword evidence="4 8" id="KW-0028">Amino-acid biosynthesis</keyword>
<dbReference type="PIRSF" id="PIRSF000505">
    <property type="entry name" value="EPSPS"/>
    <property type="match status" value="1"/>
</dbReference>
<keyword evidence="6 8" id="KW-0057">Aromatic amino acid biosynthesis</keyword>
<feature type="domain" description="Enolpyruvate transferase" evidence="9">
    <location>
        <begin position="2"/>
        <end position="411"/>
    </location>
</feature>
<dbReference type="HAMAP" id="MF_00210">
    <property type="entry name" value="EPSP_synth"/>
    <property type="match status" value="1"/>
</dbReference>
<protein>
    <recommendedName>
        <fullName evidence="8">3-phosphoshikimate 1-carboxyvinyltransferase</fullName>
        <ecNumber evidence="8">2.5.1.19</ecNumber>
    </recommendedName>
    <alternativeName>
        <fullName evidence="8">5-enolpyruvylshikimate-3-phosphate synthase</fullName>
        <shortName evidence="8">EPSP synthase</shortName>
        <shortName evidence="8">EPSPS</shortName>
    </alternativeName>
</protein>
<evidence type="ECO:0000256" key="2">
    <source>
        <dbReference type="ARBA" id="ARBA00009948"/>
    </source>
</evidence>
<dbReference type="NCBIfam" id="TIGR01356">
    <property type="entry name" value="aroA"/>
    <property type="match status" value="1"/>
</dbReference>
<feature type="binding site" evidence="8">
    <location>
        <position position="335"/>
    </location>
    <ligand>
        <name>phosphoenolpyruvate</name>
        <dbReference type="ChEBI" id="CHEBI:58702"/>
    </ligand>
</feature>
<comment type="function">
    <text evidence="8">Catalyzes the transfer of the enolpyruvyl moiety of phosphoenolpyruvate (PEP) to the 5-hydroxyl of shikimate-3-phosphate (S3P) to produce enolpyruvyl shikimate-3-phosphate and inorganic phosphate.</text>
</comment>
<dbReference type="STRING" id="121290.APY04_1236"/>
<accession>A0A109BJL3</accession>
<proteinExistence type="inferred from homology"/>
<dbReference type="EMBL" id="LMTR01000040">
    <property type="protein sequence ID" value="KWT70027.1"/>
    <property type="molecule type" value="Genomic_DNA"/>
</dbReference>
<dbReference type="EC" id="2.5.1.19" evidence="8"/>
<feature type="active site" description="Proton acceptor" evidence="8">
    <location>
        <position position="304"/>
    </location>
</feature>
<feature type="binding site" evidence="8">
    <location>
        <position position="13"/>
    </location>
    <ligand>
        <name>3-phosphoshikimate</name>
        <dbReference type="ChEBI" id="CHEBI:145989"/>
    </ligand>
</feature>
<dbReference type="SUPFAM" id="SSF55205">
    <property type="entry name" value="EPT/RTPC-like"/>
    <property type="match status" value="1"/>
</dbReference>
<comment type="caution">
    <text evidence="10">The sequence shown here is derived from an EMBL/GenBank/DDBJ whole genome shotgun (WGS) entry which is preliminary data.</text>
</comment>
<comment type="caution">
    <text evidence="8">Lacks conserved residue(s) required for the propagation of feature annotation.</text>
</comment>
<feature type="binding site" evidence="8">
    <location>
        <position position="152"/>
    </location>
    <ligand>
        <name>3-phosphoshikimate</name>
        <dbReference type="ChEBI" id="CHEBI:145989"/>
    </ligand>
</feature>
<evidence type="ECO:0000256" key="6">
    <source>
        <dbReference type="ARBA" id="ARBA00023141"/>
    </source>
</evidence>
<dbReference type="AlphaFoldDB" id="A0A109BJL3"/>
<dbReference type="Proteomes" id="UP000059074">
    <property type="component" value="Unassembled WGS sequence"/>
</dbReference>
<evidence type="ECO:0000256" key="7">
    <source>
        <dbReference type="ARBA" id="ARBA00044633"/>
    </source>
</evidence>
<organism evidence="10 11">
    <name type="scientific">Hyphomicrobium sulfonivorans</name>
    <dbReference type="NCBI Taxonomy" id="121290"/>
    <lineage>
        <taxon>Bacteria</taxon>
        <taxon>Pseudomonadati</taxon>
        <taxon>Pseudomonadota</taxon>
        <taxon>Alphaproteobacteria</taxon>
        <taxon>Hyphomicrobiales</taxon>
        <taxon>Hyphomicrobiaceae</taxon>
        <taxon>Hyphomicrobium</taxon>
    </lineage>
</organism>
<dbReference type="InterPro" id="IPR013792">
    <property type="entry name" value="RNA3'P_cycl/enolpyr_Trfase_a/b"/>
</dbReference>
<dbReference type="InterPro" id="IPR036968">
    <property type="entry name" value="Enolpyruvate_Tfrase_sf"/>
</dbReference>
<comment type="subcellular location">
    <subcellularLocation>
        <location evidence="8">Cytoplasm</location>
    </subcellularLocation>
</comment>
<evidence type="ECO:0000256" key="8">
    <source>
        <dbReference type="HAMAP-Rule" id="MF_00210"/>
    </source>
</evidence>
<dbReference type="InterPro" id="IPR023193">
    <property type="entry name" value="EPSP_synthase_CS"/>
</dbReference>
<evidence type="ECO:0000313" key="10">
    <source>
        <dbReference type="EMBL" id="KWT70027.1"/>
    </source>
</evidence>
<feature type="binding site" evidence="8">
    <location>
        <position position="8"/>
    </location>
    <ligand>
        <name>phosphoenolpyruvate</name>
        <dbReference type="ChEBI" id="CHEBI:58702"/>
    </ligand>
</feature>
<dbReference type="PATRIC" id="fig|121290.4.peg.3197"/>
<keyword evidence="11" id="KW-1185">Reference proteome</keyword>
<comment type="pathway">
    <text evidence="1 8">Metabolic intermediate biosynthesis; chorismate biosynthesis; chorismate from D-erythrose 4-phosphate and phosphoenolpyruvate: step 6/7.</text>
</comment>
<dbReference type="PANTHER" id="PTHR21090">
    <property type="entry name" value="AROM/DEHYDROQUINATE SYNTHASE"/>
    <property type="match status" value="1"/>
</dbReference>
<dbReference type="GO" id="GO:0008652">
    <property type="term" value="P:amino acid biosynthetic process"/>
    <property type="evidence" value="ECO:0007669"/>
    <property type="project" value="UniProtKB-KW"/>
</dbReference>
<comment type="similarity">
    <text evidence="2 8">Belongs to the EPSP synthase family.</text>
</comment>
<dbReference type="Pfam" id="PF00275">
    <property type="entry name" value="EPSP_synthase"/>
    <property type="match status" value="1"/>
</dbReference>
<dbReference type="InterPro" id="IPR006264">
    <property type="entry name" value="EPSP_synthase"/>
</dbReference>
<dbReference type="PROSITE" id="PS00104">
    <property type="entry name" value="EPSP_SYNTHASE_1"/>
    <property type="match status" value="1"/>
</dbReference>
<dbReference type="Gene3D" id="3.65.10.10">
    <property type="entry name" value="Enolpyruvate transferase domain"/>
    <property type="match status" value="2"/>
</dbReference>
<keyword evidence="5 8" id="KW-0808">Transferase</keyword>
<feature type="binding site" evidence="8">
    <location>
        <position position="378"/>
    </location>
    <ligand>
        <name>phosphoenolpyruvate</name>
        <dbReference type="ChEBI" id="CHEBI:58702"/>
    </ligand>
</feature>
<dbReference type="FunFam" id="3.65.10.10:FF:000005">
    <property type="entry name" value="3-phosphoshikimate 1-carboxyvinyltransferase"/>
    <property type="match status" value="1"/>
</dbReference>
<dbReference type="GO" id="GO:0003866">
    <property type="term" value="F:3-phosphoshikimate 1-carboxyvinyltransferase activity"/>
    <property type="evidence" value="ECO:0007669"/>
    <property type="project" value="UniProtKB-UniRule"/>
</dbReference>
<feature type="binding site" evidence="8">
    <location>
        <position position="108"/>
    </location>
    <ligand>
        <name>phosphoenolpyruvate</name>
        <dbReference type="ChEBI" id="CHEBI:58702"/>
    </ligand>
</feature>
<feature type="binding site" evidence="8">
    <location>
        <position position="331"/>
    </location>
    <ligand>
        <name>3-phosphoshikimate</name>
        <dbReference type="ChEBI" id="CHEBI:145989"/>
    </ligand>
</feature>
<evidence type="ECO:0000313" key="11">
    <source>
        <dbReference type="Proteomes" id="UP000059074"/>
    </source>
</evidence>
<evidence type="ECO:0000256" key="1">
    <source>
        <dbReference type="ARBA" id="ARBA00004811"/>
    </source>
</evidence>